<feature type="compositionally biased region" description="Polar residues" evidence="1">
    <location>
        <begin position="63"/>
        <end position="73"/>
    </location>
</feature>
<keyword evidence="3" id="KW-1185">Reference proteome</keyword>
<reference evidence="2" key="1">
    <citation type="journal article" date="2022" name="bioRxiv">
        <title>Sequencing and chromosome-scale assembly of the giantPleurodeles waltlgenome.</title>
        <authorList>
            <person name="Brown T."/>
            <person name="Elewa A."/>
            <person name="Iarovenko S."/>
            <person name="Subramanian E."/>
            <person name="Araus A.J."/>
            <person name="Petzold A."/>
            <person name="Susuki M."/>
            <person name="Suzuki K.-i.T."/>
            <person name="Hayashi T."/>
            <person name="Toyoda A."/>
            <person name="Oliveira C."/>
            <person name="Osipova E."/>
            <person name="Leigh N.D."/>
            <person name="Simon A."/>
            <person name="Yun M.H."/>
        </authorList>
    </citation>
    <scope>NUCLEOTIDE SEQUENCE</scope>
    <source>
        <strain evidence="2">20211129_DDA</strain>
        <tissue evidence="2">Liver</tissue>
    </source>
</reference>
<evidence type="ECO:0000313" key="3">
    <source>
        <dbReference type="Proteomes" id="UP001066276"/>
    </source>
</evidence>
<feature type="region of interest" description="Disordered" evidence="1">
    <location>
        <begin position="63"/>
        <end position="88"/>
    </location>
</feature>
<name>A0AAV7RSN8_PLEWA</name>
<sequence>MRTETRRESKTRADGLITSSDIREERVEETEASIPVCEGPEARIPINGSLIGVGDGQVSILSESETDGSSTDLLSKRSGSAGYGLRGNPCPSSRLRDYMCDY</sequence>
<comment type="caution">
    <text evidence="2">The sequence shown here is derived from an EMBL/GenBank/DDBJ whole genome shotgun (WGS) entry which is preliminary data.</text>
</comment>
<evidence type="ECO:0000256" key="1">
    <source>
        <dbReference type="SAM" id="MobiDB-lite"/>
    </source>
</evidence>
<dbReference type="EMBL" id="JANPWB010000009">
    <property type="protein sequence ID" value="KAJ1153875.1"/>
    <property type="molecule type" value="Genomic_DNA"/>
</dbReference>
<organism evidence="2 3">
    <name type="scientific">Pleurodeles waltl</name>
    <name type="common">Iberian ribbed newt</name>
    <dbReference type="NCBI Taxonomy" id="8319"/>
    <lineage>
        <taxon>Eukaryota</taxon>
        <taxon>Metazoa</taxon>
        <taxon>Chordata</taxon>
        <taxon>Craniata</taxon>
        <taxon>Vertebrata</taxon>
        <taxon>Euteleostomi</taxon>
        <taxon>Amphibia</taxon>
        <taxon>Batrachia</taxon>
        <taxon>Caudata</taxon>
        <taxon>Salamandroidea</taxon>
        <taxon>Salamandridae</taxon>
        <taxon>Pleurodelinae</taxon>
        <taxon>Pleurodeles</taxon>
    </lineage>
</organism>
<evidence type="ECO:0000313" key="2">
    <source>
        <dbReference type="EMBL" id="KAJ1153875.1"/>
    </source>
</evidence>
<protein>
    <submittedName>
        <fullName evidence="2">Uncharacterized protein</fullName>
    </submittedName>
</protein>
<proteinExistence type="predicted"/>
<gene>
    <name evidence="2" type="ORF">NDU88_006633</name>
</gene>
<accession>A0AAV7RSN8</accession>
<dbReference type="Proteomes" id="UP001066276">
    <property type="component" value="Chromosome 5"/>
</dbReference>
<dbReference type="AlphaFoldDB" id="A0AAV7RSN8"/>